<dbReference type="SUPFAM" id="SSF51735">
    <property type="entry name" value="NAD(P)-binding Rossmann-fold domains"/>
    <property type="match status" value="1"/>
</dbReference>
<gene>
    <name evidence="13" type="ORF">BU202_05630</name>
</gene>
<keyword evidence="9" id="KW-0408">Iron</keyword>
<dbReference type="Gene3D" id="3.90.110.10">
    <property type="entry name" value="Lactate dehydrogenase/glycoside hydrolase, family 4, C-terminal"/>
    <property type="match status" value="1"/>
</dbReference>
<dbReference type="GO" id="GO:0046872">
    <property type="term" value="F:metal ion binding"/>
    <property type="evidence" value="ECO:0007669"/>
    <property type="project" value="UniProtKB-KW"/>
</dbReference>
<evidence type="ECO:0000256" key="10">
    <source>
        <dbReference type="PIRSR" id="PIRSR601088-4"/>
    </source>
</evidence>
<reference evidence="14" key="1">
    <citation type="submission" date="2016-12" db="EMBL/GenBank/DDBJ databases">
        <authorList>
            <person name="Gulvik C.A."/>
        </authorList>
    </citation>
    <scope>NUCLEOTIDE SEQUENCE [LARGE SCALE GENOMIC DNA]</scope>
    <source>
        <strain evidence="14">NED12-00049-6B</strain>
    </source>
</reference>
<comment type="cofactor">
    <cofactor evidence="11">
        <name>NAD(+)</name>
        <dbReference type="ChEBI" id="CHEBI:57540"/>
    </cofactor>
    <text evidence="11">Binds 1 NAD(+) per subunit.</text>
</comment>
<keyword evidence="2 9" id="KW-0479">Metal-binding</keyword>
<feature type="binding site" evidence="8">
    <location>
        <position position="92"/>
    </location>
    <ligand>
        <name>substrate</name>
    </ligand>
</feature>
<evidence type="ECO:0000256" key="6">
    <source>
        <dbReference type="ARBA" id="ARBA00023295"/>
    </source>
</evidence>
<dbReference type="GO" id="GO:0005975">
    <property type="term" value="P:carbohydrate metabolic process"/>
    <property type="evidence" value="ECO:0007669"/>
    <property type="project" value="InterPro"/>
</dbReference>
<dbReference type="GO" id="GO:0004553">
    <property type="term" value="F:hydrolase activity, hydrolyzing O-glycosyl compounds"/>
    <property type="evidence" value="ECO:0007669"/>
    <property type="project" value="InterPro"/>
</dbReference>
<dbReference type="Pfam" id="PF11975">
    <property type="entry name" value="Glyco_hydro_4C"/>
    <property type="match status" value="1"/>
</dbReference>
<keyword evidence="5 9" id="KW-0464">Manganese</keyword>
<protein>
    <submittedName>
        <fullName evidence="13">6-phospho-alpha-glucosidase</fullName>
    </submittedName>
</protein>
<dbReference type="PANTHER" id="PTHR32092">
    <property type="entry name" value="6-PHOSPHO-BETA-GLUCOSIDASE-RELATED"/>
    <property type="match status" value="1"/>
</dbReference>
<evidence type="ECO:0000313" key="13">
    <source>
        <dbReference type="EMBL" id="OLF47941.1"/>
    </source>
</evidence>
<dbReference type="AlphaFoldDB" id="A0A1Q8E825"/>
<evidence type="ECO:0000256" key="3">
    <source>
        <dbReference type="ARBA" id="ARBA00022801"/>
    </source>
</evidence>
<dbReference type="PANTHER" id="PTHR32092:SF14">
    <property type="entry name" value="MALTOSE-6'-PHOSPHATE GLUCOSIDASE"/>
    <property type="match status" value="1"/>
</dbReference>
<dbReference type="Pfam" id="PF02056">
    <property type="entry name" value="Glyco_hydro_4"/>
    <property type="match status" value="1"/>
</dbReference>
<dbReference type="InterPro" id="IPR015955">
    <property type="entry name" value="Lactate_DH/Glyco_Ohase_4_C"/>
</dbReference>
<dbReference type="OrthoDB" id="9808275at2"/>
<evidence type="ECO:0000256" key="11">
    <source>
        <dbReference type="RuleBase" id="RU361152"/>
    </source>
</evidence>
<sequence length="441" mass="50263">MGYKFVMVGGGSTQSPGILEVLRQRAEELNLSELVLYDNDSERVRLLGQYTEMYYRETGSKVQVSYTTDIDAAFTGADFLFMQIRPGLNKQRAIDEKICIQNGVIGQETCGLGGFSFALRVIPAVLDIIRKVKELCPNAWILNYTNPEAILSEAIYREFPEARVLCICDMPISIEGAIASYFNKELRDLTLSYFGLNHFGWWTHIYDENGQDLLPQLREDVVSGKIDTLLQSNEETKEDQYWINTYRQMVSLFKRFPDYFPNCYLQYYLTCDEAMKHDSVDFTRGDYVMQGREKRIYEECRRVIQAGTAKDSSLHAGVHGNYIVDIAYAIIHNTRERFTVNKKNHGAISNFDPEAVVEVPAYVGSMGAETINIGAIPTFQKGLMEMQKAYEKLTVDAALTGSYQTALEAVMLNKTIPNYTVGKKVLDELYEANRAYWPELR</sequence>
<evidence type="ECO:0000256" key="9">
    <source>
        <dbReference type="PIRSR" id="PIRSR601088-3"/>
    </source>
</evidence>
<feature type="active site" description="Proton donor" evidence="7">
    <location>
        <position position="169"/>
    </location>
</feature>
<keyword evidence="3 11" id="KW-0378">Hydrolase</keyword>
<evidence type="ECO:0000256" key="1">
    <source>
        <dbReference type="ARBA" id="ARBA00010141"/>
    </source>
</evidence>
<comment type="similarity">
    <text evidence="1 11">Belongs to the glycosyl hydrolase 4 family.</text>
</comment>
<dbReference type="InterPro" id="IPR001088">
    <property type="entry name" value="Glyco_hydro_4"/>
</dbReference>
<feature type="binding site" evidence="8">
    <location>
        <position position="146"/>
    </location>
    <ligand>
        <name>substrate</name>
    </ligand>
</feature>
<evidence type="ECO:0000256" key="7">
    <source>
        <dbReference type="PIRSR" id="PIRSR601088-1"/>
    </source>
</evidence>
<evidence type="ECO:0000256" key="2">
    <source>
        <dbReference type="ARBA" id="ARBA00022723"/>
    </source>
</evidence>
<dbReference type="InterPro" id="IPR036291">
    <property type="entry name" value="NAD(P)-bd_dom_sf"/>
</dbReference>
<accession>A0A1Q8E825</accession>
<dbReference type="EMBL" id="MSJM01000004">
    <property type="protein sequence ID" value="OLF47941.1"/>
    <property type="molecule type" value="Genomic_DNA"/>
</dbReference>
<keyword evidence="9" id="KW-0533">Nickel</keyword>
<dbReference type="InterPro" id="IPR022616">
    <property type="entry name" value="Glyco_hydro_4_C"/>
</dbReference>
<feature type="binding site" evidence="9">
    <location>
        <position position="198"/>
    </location>
    <ligand>
        <name>Mn(2+)</name>
        <dbReference type="ChEBI" id="CHEBI:29035"/>
    </ligand>
</feature>
<keyword evidence="14" id="KW-1185">Reference proteome</keyword>
<keyword evidence="9" id="KW-0170">Cobalt</keyword>
<feature type="binding site" evidence="9">
    <location>
        <position position="168"/>
    </location>
    <ligand>
        <name>Mn(2+)</name>
        <dbReference type="ChEBI" id="CHEBI:29035"/>
    </ligand>
</feature>
<dbReference type="PRINTS" id="PR00732">
    <property type="entry name" value="GLHYDRLASE4"/>
</dbReference>
<dbReference type="SUPFAM" id="SSF56327">
    <property type="entry name" value="LDH C-terminal domain-like"/>
    <property type="match status" value="1"/>
</dbReference>
<dbReference type="Gene3D" id="3.40.50.720">
    <property type="entry name" value="NAD(P)-binding Rossmann-like Domain"/>
    <property type="match status" value="1"/>
</dbReference>
<name>A0A1Q8E825_9STRE</name>
<dbReference type="Proteomes" id="UP000186890">
    <property type="component" value="Unassembled WGS sequence"/>
</dbReference>
<feature type="active site" description="Proton acceptor" evidence="7">
    <location>
        <position position="264"/>
    </location>
</feature>
<feature type="binding site" evidence="8">
    <location>
        <position position="284"/>
    </location>
    <ligand>
        <name>substrate</name>
    </ligand>
</feature>
<feature type="domain" description="Glycosyl hydrolase family 4 C-terminal" evidence="12">
    <location>
        <begin position="193"/>
        <end position="415"/>
    </location>
</feature>
<comment type="caution">
    <text evidence="13">The sequence shown here is derived from an EMBL/GenBank/DDBJ whole genome shotgun (WGS) entry which is preliminary data.</text>
</comment>
<proteinExistence type="inferred from homology"/>
<keyword evidence="4 11" id="KW-0520">NAD</keyword>
<evidence type="ECO:0000313" key="14">
    <source>
        <dbReference type="Proteomes" id="UP000186890"/>
    </source>
</evidence>
<organism evidence="13 14">
    <name type="scientific">Streptococcus cuniculi</name>
    <dbReference type="NCBI Taxonomy" id="1432788"/>
    <lineage>
        <taxon>Bacteria</taxon>
        <taxon>Bacillati</taxon>
        <taxon>Bacillota</taxon>
        <taxon>Bacilli</taxon>
        <taxon>Lactobacillales</taxon>
        <taxon>Streptococcaceae</taxon>
        <taxon>Streptococcus</taxon>
    </lineage>
</organism>
<evidence type="ECO:0000259" key="12">
    <source>
        <dbReference type="Pfam" id="PF11975"/>
    </source>
</evidence>
<keyword evidence="6 11" id="KW-0326">Glycosidase</keyword>
<evidence type="ECO:0000256" key="8">
    <source>
        <dbReference type="PIRSR" id="PIRSR601088-2"/>
    </source>
</evidence>
<evidence type="ECO:0000256" key="4">
    <source>
        <dbReference type="ARBA" id="ARBA00023027"/>
    </source>
</evidence>
<dbReference type="RefSeq" id="WP_075104815.1">
    <property type="nucleotide sequence ID" value="NZ_MSJM01000004.1"/>
</dbReference>
<feature type="site" description="Increases basicity of active site Tyr" evidence="10">
    <location>
        <position position="108"/>
    </location>
</feature>
<dbReference type="GO" id="GO:0016616">
    <property type="term" value="F:oxidoreductase activity, acting on the CH-OH group of donors, NAD or NADP as acceptor"/>
    <property type="evidence" value="ECO:0007669"/>
    <property type="project" value="InterPro"/>
</dbReference>
<evidence type="ECO:0000256" key="5">
    <source>
        <dbReference type="ARBA" id="ARBA00023211"/>
    </source>
</evidence>